<feature type="compositionally biased region" description="Basic and acidic residues" evidence="2">
    <location>
        <begin position="1"/>
        <end position="12"/>
    </location>
</feature>
<dbReference type="SUPFAM" id="SSF81296">
    <property type="entry name" value="E set domains"/>
    <property type="match status" value="1"/>
</dbReference>
<dbReference type="InterPro" id="IPR014756">
    <property type="entry name" value="Ig_E-set"/>
</dbReference>
<feature type="region of interest" description="Disordered" evidence="2">
    <location>
        <begin position="1025"/>
        <end position="1802"/>
    </location>
</feature>
<dbReference type="InterPro" id="IPR013783">
    <property type="entry name" value="Ig-like_fold"/>
</dbReference>
<feature type="compositionally biased region" description="Basic and acidic residues" evidence="2">
    <location>
        <begin position="1744"/>
        <end position="1802"/>
    </location>
</feature>
<feature type="compositionally biased region" description="Basic and acidic residues" evidence="2">
    <location>
        <begin position="1409"/>
        <end position="1433"/>
    </location>
</feature>
<dbReference type="Proteomes" id="UP000663868">
    <property type="component" value="Unassembled WGS sequence"/>
</dbReference>
<feature type="compositionally biased region" description="Basic and acidic residues" evidence="2">
    <location>
        <begin position="1321"/>
        <end position="1402"/>
    </location>
</feature>
<feature type="region of interest" description="Disordered" evidence="2">
    <location>
        <begin position="941"/>
        <end position="977"/>
    </location>
</feature>
<evidence type="ECO:0000313" key="4">
    <source>
        <dbReference type="EMBL" id="CAF4080231.1"/>
    </source>
</evidence>
<feature type="compositionally biased region" description="Basic and acidic residues" evidence="2">
    <location>
        <begin position="1153"/>
        <end position="1182"/>
    </location>
</feature>
<dbReference type="PANTHER" id="PTHR11590:SF40">
    <property type="entry name" value="HEMOCYTE PROTEIN-GLUTAMINE GAMMA-GLUTAMYLTRANSFERASE-LIKE PROTEIN"/>
    <property type="match status" value="1"/>
</dbReference>
<dbReference type="PANTHER" id="PTHR11590">
    <property type="entry name" value="PROTEIN-GLUTAMINE GAMMA-GLUTAMYLTRANSFERASE"/>
    <property type="match status" value="1"/>
</dbReference>
<evidence type="ECO:0000256" key="1">
    <source>
        <dbReference type="ARBA" id="ARBA00005968"/>
    </source>
</evidence>
<gene>
    <name evidence="4" type="ORF">KXQ929_LOCUS33303</name>
</gene>
<protein>
    <recommendedName>
        <fullName evidence="3">Transglutaminase-like domain-containing protein</fullName>
    </recommendedName>
</protein>
<feature type="compositionally biased region" description="Basic and acidic residues" evidence="2">
    <location>
        <begin position="1471"/>
        <end position="1495"/>
    </location>
</feature>
<feature type="compositionally biased region" description="Basic and acidic residues" evidence="2">
    <location>
        <begin position="1564"/>
        <end position="1588"/>
    </location>
</feature>
<feature type="compositionally biased region" description="Basic and acidic residues" evidence="2">
    <location>
        <begin position="1036"/>
        <end position="1146"/>
    </location>
</feature>
<dbReference type="InterPro" id="IPR001102">
    <property type="entry name" value="Transglutaminase_N"/>
</dbReference>
<dbReference type="SMART" id="SM00460">
    <property type="entry name" value="TGc"/>
    <property type="match status" value="1"/>
</dbReference>
<feature type="compositionally biased region" description="Low complexity" evidence="2">
    <location>
        <begin position="823"/>
        <end position="835"/>
    </location>
</feature>
<comment type="caution">
    <text evidence="4">The sequence shown here is derived from an EMBL/GenBank/DDBJ whole genome shotgun (WGS) entry which is preliminary data.</text>
</comment>
<feature type="compositionally biased region" description="Basic and acidic residues" evidence="2">
    <location>
        <begin position="1263"/>
        <end position="1314"/>
    </location>
</feature>
<dbReference type="EMBL" id="CAJOBB010004233">
    <property type="protein sequence ID" value="CAF4080231.1"/>
    <property type="molecule type" value="Genomic_DNA"/>
</dbReference>
<proteinExistence type="inferred from homology"/>
<dbReference type="Pfam" id="PF00868">
    <property type="entry name" value="Transglut_N"/>
    <property type="match status" value="1"/>
</dbReference>
<reference evidence="4" key="1">
    <citation type="submission" date="2021-02" db="EMBL/GenBank/DDBJ databases">
        <authorList>
            <person name="Nowell W R."/>
        </authorList>
    </citation>
    <scope>NUCLEOTIDE SEQUENCE</scope>
</reference>
<feature type="compositionally biased region" description="Basic and acidic residues" evidence="2">
    <location>
        <begin position="1629"/>
        <end position="1676"/>
    </location>
</feature>
<evidence type="ECO:0000259" key="3">
    <source>
        <dbReference type="SMART" id="SM00460"/>
    </source>
</evidence>
<feature type="domain" description="Transglutaminase-like" evidence="3">
    <location>
        <begin position="326"/>
        <end position="419"/>
    </location>
</feature>
<dbReference type="Gene3D" id="3.90.260.10">
    <property type="entry name" value="Transglutaminase-like"/>
    <property type="match status" value="1"/>
</dbReference>
<dbReference type="GO" id="GO:0003810">
    <property type="term" value="F:protein-glutamine gamma-glutamyltransferase activity"/>
    <property type="evidence" value="ECO:0007669"/>
    <property type="project" value="InterPro"/>
</dbReference>
<feature type="compositionally biased region" description="Basic and acidic residues" evidence="2">
    <location>
        <begin position="1502"/>
        <end position="1557"/>
    </location>
</feature>
<feature type="compositionally biased region" description="Basic and acidic residues" evidence="2">
    <location>
        <begin position="1595"/>
        <end position="1619"/>
    </location>
</feature>
<feature type="compositionally biased region" description="Basic and acidic residues" evidence="2">
    <location>
        <begin position="1941"/>
        <end position="2012"/>
    </location>
</feature>
<dbReference type="Pfam" id="PF01841">
    <property type="entry name" value="Transglut_core"/>
    <property type="match status" value="1"/>
</dbReference>
<feature type="compositionally biased region" description="Basic and acidic residues" evidence="2">
    <location>
        <begin position="1440"/>
        <end position="1464"/>
    </location>
</feature>
<organism evidence="4 5">
    <name type="scientific">Adineta steineri</name>
    <dbReference type="NCBI Taxonomy" id="433720"/>
    <lineage>
        <taxon>Eukaryota</taxon>
        <taxon>Metazoa</taxon>
        <taxon>Spiralia</taxon>
        <taxon>Gnathifera</taxon>
        <taxon>Rotifera</taxon>
        <taxon>Eurotatoria</taxon>
        <taxon>Bdelloidea</taxon>
        <taxon>Adinetida</taxon>
        <taxon>Adinetidae</taxon>
        <taxon>Adineta</taxon>
    </lineage>
</organism>
<comment type="similarity">
    <text evidence="1">Belongs to the transglutaminase superfamily. Transglutaminase family.</text>
</comment>
<feature type="compositionally biased region" description="Low complexity" evidence="2">
    <location>
        <begin position="13"/>
        <end position="33"/>
    </location>
</feature>
<sequence>MQDDNKTFRRSVESQNDNSLLQSSNTSSSYNEYRQNPTSNASYPQQSQDYQIPTTSEIGTRLIPIGIDMYKRKNMEEHSTIYYDIDGLVLRRGQAFLLSVTFNQDFNADRHYISVIFKCQTWLNSSEVKIPLNNSSNEWSAKRVFTGDGRSNCVCLQINSPSDALIGKYSIFLEICPIERGLLNKRALSIFQFEIDIYFLFNPWQKYDSCGLLSSEQIAEYVMNEHGQIYLGLSDIPRYIPWHFGQFERVVLLTALALLNKVQLSAQQRIDSSVILRILASKICSEYGSTDGIFPSSFDVLPLCQENEYTSSPTILKLYLASNSQSIHGNSGSNWQHAAVFCSLCRSLGIPCRIVTVYNAACQVQERRNTDMNLNRGQQTMVVVNSKITRPWYLWNECWIRRDDLPRGNSGWQVVDPSSIQYGIQRIGPCSVAALKSNKLSLKWDTPEISSILDGSQTYWLVDQKGNRKLIKVEENVINTRILTKSLQNEQPYEDVTNSYKLIIAPTETTSIYDVDIEVKTPHSLKCGDDLHLTLITNNRSNRPRTLTISAAIVRINCIDHSEPIQEETLETFSYNYSTHSSTYNIDSQTPHQSYVQTFPLVHQQQKFIQIKLQPTIEDNKRCLDSALKIYIRGTINETNQSYIREKYILHEQDISMKLTLENNVAEIGKVTKLTIKISNPTSKIINHGHITVDGFGVSESIQLKIPISSNETATFMVPVTPMRLGLGRFYVSLTTDSIHIPPYSIQLLVTDPRYPTIPNTYKPDTQQQIPKQNLINDQDPALLSTQINVDAYKDTPQKNQRLNDDQQLLQTIYGSLPDTQYLPSQESQEPLSSSYGYQEKRSQQSYPPEIFTIQPPQTASNAIEKPPDIPQPFATIEPTENISQSIQDIKYNNELIQNRQDHASPITSTNFITTSDIQQPQLQQTNAAEQKPIDANQSSLIYSKPNDTTQPTKHDQQLQITQQTETEQPKHETQYSPTIDRITDTVLNILQTQATTTKTPPSPATLNNLTNLDTTASIATTIKREGEPTHQNSPTDHEKVKHEEHVLEKAPPIEREAELAGETTHVEEEVKHEEYVLEKAPSVEREAEPTAETTHLEEEVKHEEHVLLKSPPVEHEAEPPAVKHEEIKQEEHILEKAASVEREAEITGETPAVKHEEIKHEEVKHEENVLEKAPSVEHEAEQTGETPAVEHEETKHEEHILEKASSVEREAEPSTETTHVEEEVKHEEHVLEKASSVEREAEITGETPAVEHEAEQTGETPAVEHEETKHEEHILEKATSVEREAEAATVEHEEVKHEEQILEKAPSVEREAEITGETPAVEHEQDKHEEHVLEKASSVEREAEPSTETTHVEEEVKHEEHVLEKSPSVEREAEPTAVEHEEVKHEEHVLEKSPSVEREAEPTGETPAVKHEEVKHEEHVLEKAPSVEREAEPTGETPAAEHEETKHDEHVLEKAPSVEHEAEPTGETPAAEHEETKHEEHVLEKAPSVEREAEPTGETPAVKHEEVTHEEHVLEKAPSVEHETEPTAETTHLEHEEIKHDEHVLEKTPSVEHEAEPTGETPAVKHEEVKHEEHVLEKAPSVEREAEPTGETPAAEHEEVKHEEYVLEKAPSVERDAEPTAETTLVEQEVKHEEHVLVKAPSVEREAEPTTSEHEEIKHEEHILEKAPSVEHEAEPTGETPAAEHEEVKHEEYVLEKAPSAERDVEPTAETTHVEQEVKHEEHVLEKAQSVEHEAESTGETPVVEHEEVKHEEHILEKAPLVERDAEPTAETTHVEQEVKHEEHILEKAPSVEHEEVKHEKHILEEAPSVEREAEAATIEHEEVKHEEHILEKAPSVERDAEPTAETTHVEQEVKHEEHVLEKATSVEREAEITGETPAIEHEEVSHAEHILEKAASVEREGERTTDMFVVEDQEHEAQLILDQPQSKETEADATTDIPAVEHEEVKHEEDILEKAPSVEHKAETSTETNHVQEEVKHEEHLLEKAPSVEREAEPTTETSHVEEEVKHDEHVLEEEPSVEHEAEITGKTPTVKHEEVKHEEHILEKAPSVDREAEAATVEHEEVKHEEHVLEKSPSVEHETEPRTVEHEEVKHEEHVLEKAPSVEHEAEPRTVEHEEVKHEEHVLEKSPSVERKAE</sequence>
<feature type="region of interest" description="Disordered" evidence="2">
    <location>
        <begin position="1922"/>
        <end position="2137"/>
    </location>
</feature>
<evidence type="ECO:0000313" key="5">
    <source>
        <dbReference type="Proteomes" id="UP000663868"/>
    </source>
</evidence>
<dbReference type="Gene3D" id="2.60.40.10">
    <property type="entry name" value="Immunoglobulins"/>
    <property type="match status" value="2"/>
</dbReference>
<dbReference type="SUPFAM" id="SSF54001">
    <property type="entry name" value="Cysteine proteinases"/>
    <property type="match status" value="1"/>
</dbReference>
<evidence type="ECO:0000256" key="2">
    <source>
        <dbReference type="SAM" id="MobiDB-lite"/>
    </source>
</evidence>
<feature type="region of interest" description="Disordered" evidence="2">
    <location>
        <begin position="1"/>
        <end position="49"/>
    </location>
</feature>
<feature type="compositionally biased region" description="Basic and acidic residues" evidence="2">
    <location>
        <begin position="1189"/>
        <end position="1243"/>
    </location>
</feature>
<dbReference type="InterPro" id="IPR036985">
    <property type="entry name" value="Transglutaminase-like_sf"/>
</dbReference>
<feature type="compositionally biased region" description="Basic and acidic residues" evidence="2">
    <location>
        <begin position="1683"/>
        <end position="1737"/>
    </location>
</feature>
<dbReference type="InterPro" id="IPR038765">
    <property type="entry name" value="Papain-like_cys_pep_sf"/>
</dbReference>
<dbReference type="InterPro" id="IPR050779">
    <property type="entry name" value="Transglutaminase"/>
</dbReference>
<feature type="compositionally biased region" description="Low complexity" evidence="2">
    <location>
        <begin position="958"/>
        <end position="967"/>
    </location>
</feature>
<feature type="compositionally biased region" description="Basic and acidic residues" evidence="2">
    <location>
        <begin position="2033"/>
        <end position="2137"/>
    </location>
</feature>
<dbReference type="SUPFAM" id="SSF49309">
    <property type="entry name" value="Transglutaminase, two C-terminal domains"/>
    <property type="match status" value="1"/>
</dbReference>
<feature type="region of interest" description="Disordered" evidence="2">
    <location>
        <begin position="819"/>
        <end position="845"/>
    </location>
</feature>
<dbReference type="InterPro" id="IPR036238">
    <property type="entry name" value="Transglutaminase_C_sf"/>
</dbReference>
<feature type="non-terminal residue" evidence="4">
    <location>
        <position position="1"/>
    </location>
</feature>
<accession>A0A819TXM4</accession>
<feature type="compositionally biased region" description="Polar residues" evidence="2">
    <location>
        <begin position="34"/>
        <end position="49"/>
    </location>
</feature>
<name>A0A819TXM4_9BILA</name>
<feature type="compositionally biased region" description="Polar residues" evidence="2">
    <location>
        <begin position="941"/>
        <end position="952"/>
    </location>
</feature>
<feature type="region of interest" description="Disordered" evidence="2">
    <location>
        <begin position="1822"/>
        <end position="1860"/>
    </location>
</feature>
<dbReference type="InterPro" id="IPR002931">
    <property type="entry name" value="Transglutaminase-like"/>
</dbReference>